<dbReference type="Gene3D" id="3.40.50.1820">
    <property type="entry name" value="alpha/beta hydrolase"/>
    <property type="match status" value="1"/>
</dbReference>
<protein>
    <recommendedName>
        <fullName evidence="3">AB hydrolase-1 domain-containing protein</fullName>
    </recommendedName>
</protein>
<accession>A0ABN8ISL7</accession>
<gene>
    <name evidence="4" type="ORF">IPOD504_LOCUS11917</name>
</gene>
<feature type="domain" description="AB hydrolase-1" evidence="3">
    <location>
        <begin position="44"/>
        <end position="259"/>
    </location>
</feature>
<organism evidence="4 5">
    <name type="scientific">Iphiclides podalirius</name>
    <name type="common">scarce swallowtail</name>
    <dbReference type="NCBI Taxonomy" id="110791"/>
    <lineage>
        <taxon>Eukaryota</taxon>
        <taxon>Metazoa</taxon>
        <taxon>Ecdysozoa</taxon>
        <taxon>Arthropoda</taxon>
        <taxon>Hexapoda</taxon>
        <taxon>Insecta</taxon>
        <taxon>Pterygota</taxon>
        <taxon>Neoptera</taxon>
        <taxon>Endopterygota</taxon>
        <taxon>Lepidoptera</taxon>
        <taxon>Glossata</taxon>
        <taxon>Ditrysia</taxon>
        <taxon>Papilionoidea</taxon>
        <taxon>Papilionidae</taxon>
        <taxon>Papilioninae</taxon>
        <taxon>Iphiclides</taxon>
    </lineage>
</organism>
<evidence type="ECO:0000256" key="1">
    <source>
        <dbReference type="ARBA" id="ARBA00008645"/>
    </source>
</evidence>
<keyword evidence="2" id="KW-0378">Hydrolase</keyword>
<dbReference type="SUPFAM" id="SSF53474">
    <property type="entry name" value="alpha/beta-Hydrolases"/>
    <property type="match status" value="1"/>
</dbReference>
<name>A0ABN8ISL7_9NEOP</name>
<evidence type="ECO:0000256" key="2">
    <source>
        <dbReference type="ARBA" id="ARBA00022801"/>
    </source>
</evidence>
<reference evidence="4" key="1">
    <citation type="submission" date="2022-03" db="EMBL/GenBank/DDBJ databases">
        <authorList>
            <person name="Martin H S."/>
        </authorList>
    </citation>
    <scope>NUCLEOTIDE SEQUENCE</scope>
</reference>
<evidence type="ECO:0000313" key="4">
    <source>
        <dbReference type="EMBL" id="CAH2062366.1"/>
    </source>
</evidence>
<dbReference type="PRINTS" id="PR00111">
    <property type="entry name" value="ABHYDROLASE"/>
</dbReference>
<dbReference type="InterPro" id="IPR029058">
    <property type="entry name" value="AB_hydrolase_fold"/>
</dbReference>
<sequence>MKLSGVFSYCTRAMKSLKQSETAVTIKAPWGNLAALTWGDPSRPPVLLCPGRLQPCTVFKPLIFMLPDSFFYVALDLPGNGLSDPLPPGVRYTVMDMVPSILTVVDHYNWDNFAYIGHSLGAAVGKFFNIAYPERISKMVELDPVPAYFTSGVTTIADWYHTYYGNYYKEDNYRKHNSGPETAPKYTLEKVKELMQSAQRLTDEAVEYQLERSLAPAGDGLYRLTYDQRVKLVTLLPFPSDYLKQIYTTPKTPTLAIIALDVLNSGTYRDVPFLTDEKAWPNGNFKFKIVPGVHDVHINDPGCMAADIAAFLTGSVAKL</sequence>
<dbReference type="Proteomes" id="UP000837857">
    <property type="component" value="Chromosome 29"/>
</dbReference>
<dbReference type="InterPro" id="IPR000073">
    <property type="entry name" value="AB_hydrolase_1"/>
</dbReference>
<evidence type="ECO:0000259" key="3">
    <source>
        <dbReference type="Pfam" id="PF00561"/>
    </source>
</evidence>
<feature type="non-terminal residue" evidence="4">
    <location>
        <position position="319"/>
    </location>
</feature>
<dbReference type="Pfam" id="PF00561">
    <property type="entry name" value="Abhydrolase_1"/>
    <property type="match status" value="1"/>
</dbReference>
<evidence type="ECO:0000313" key="5">
    <source>
        <dbReference type="Proteomes" id="UP000837857"/>
    </source>
</evidence>
<dbReference type="PANTHER" id="PTHR43798">
    <property type="entry name" value="MONOACYLGLYCEROL LIPASE"/>
    <property type="match status" value="1"/>
</dbReference>
<comment type="similarity">
    <text evidence="1">Belongs to the AB hydrolase superfamily.</text>
</comment>
<dbReference type="EMBL" id="OW152841">
    <property type="protein sequence ID" value="CAH2062366.1"/>
    <property type="molecule type" value="Genomic_DNA"/>
</dbReference>
<proteinExistence type="inferred from homology"/>
<dbReference type="InterPro" id="IPR050266">
    <property type="entry name" value="AB_hydrolase_sf"/>
</dbReference>
<keyword evidence="5" id="KW-1185">Reference proteome</keyword>
<dbReference type="PANTHER" id="PTHR43798:SF14">
    <property type="entry name" value="SERINE HYDROLASE-LIKE PROTEIN DDB_G0286239"/>
    <property type="match status" value="1"/>
</dbReference>